<sequence>MIDWTKLKKADEVAEEAWQQQYDAVASQRLGAYRAESDHLKTEADYDATIAGKPPDYSVWIAKVKEIKSRYPIPDKQSGS</sequence>
<evidence type="ECO:0000313" key="1">
    <source>
        <dbReference type="EMBL" id="AGE94796.1"/>
    </source>
</evidence>
<organism evidence="1 2">
    <name type="scientific">Citrobacter amalonaticus Y19</name>
    <dbReference type="NCBI Taxonomy" id="1261127"/>
    <lineage>
        <taxon>Bacteria</taxon>
        <taxon>Pseudomonadati</taxon>
        <taxon>Pseudomonadota</taxon>
        <taxon>Gammaproteobacteria</taxon>
        <taxon>Enterobacterales</taxon>
        <taxon>Enterobacteriaceae</taxon>
        <taxon>Citrobacter</taxon>
    </lineage>
</organism>
<dbReference type="EMBL" id="CP011132">
    <property type="protein sequence ID" value="AGE94796.1"/>
    <property type="molecule type" value="Genomic_DNA"/>
</dbReference>
<dbReference type="Proteomes" id="UP000034085">
    <property type="component" value="Chromosome"/>
</dbReference>
<accession>M1K1Z8</accession>
<dbReference type="PATRIC" id="fig|1261127.3.peg.2194"/>
<dbReference type="AlphaFoldDB" id="M1K1Z8"/>
<gene>
    <name evidence="1" type="ORF">F384_10540</name>
</gene>
<proteinExistence type="predicted"/>
<dbReference type="OrthoDB" id="7025412at2"/>
<dbReference type="HOGENOM" id="CLU_199051_0_0_6"/>
<dbReference type="KEGG" id="cama:F384_10540"/>
<name>M1K1Z8_CITAM</name>
<reference evidence="1 2" key="1">
    <citation type="journal article" date="2013" name="Appl. Microbiol. Biotechnol.">
        <title>Glycerol assimilation and production of 1,3-propanediol by Citrobacter amalonaticus Y19.</title>
        <authorList>
            <person name="Ainala S.K."/>
            <person name="Ashok S."/>
            <person name="Ko Y."/>
            <person name="Park S."/>
        </authorList>
    </citation>
    <scope>NUCLEOTIDE SEQUENCE [LARGE SCALE GENOMIC DNA]</scope>
    <source>
        <strain evidence="1 2">Y19</strain>
    </source>
</reference>
<protein>
    <submittedName>
        <fullName evidence="1">Uncharacterized protein</fullName>
    </submittedName>
</protein>
<evidence type="ECO:0000313" key="2">
    <source>
        <dbReference type="Proteomes" id="UP000034085"/>
    </source>
</evidence>
<dbReference type="RefSeq" id="WP_046481419.1">
    <property type="nucleotide sequence ID" value="NZ_CP011132.1"/>
</dbReference>